<dbReference type="EMBL" id="JAVLSF010000565">
    <property type="protein sequence ID" value="MDR9778195.1"/>
    <property type="molecule type" value="Genomic_DNA"/>
</dbReference>
<name>A0AAJ2H2F4_9HYPH</name>
<proteinExistence type="predicted"/>
<feature type="non-terminal residue" evidence="1">
    <location>
        <position position="149"/>
    </location>
</feature>
<comment type="caution">
    <text evidence="1">The sequence shown here is derived from an EMBL/GenBank/DDBJ whole genome shotgun (WGS) entry which is preliminary data.</text>
</comment>
<evidence type="ECO:0000313" key="1">
    <source>
        <dbReference type="EMBL" id="MDR9778195.1"/>
    </source>
</evidence>
<accession>A0AAJ2H2F4</accession>
<dbReference type="RefSeq" id="WP_310866308.1">
    <property type="nucleotide sequence ID" value="NZ_JAVLSF010000565.1"/>
</dbReference>
<evidence type="ECO:0000313" key="2">
    <source>
        <dbReference type="Proteomes" id="UP001268610"/>
    </source>
</evidence>
<dbReference type="AlphaFoldDB" id="A0AAJ2H2F4"/>
<dbReference type="Proteomes" id="UP001268610">
    <property type="component" value="Unassembled WGS sequence"/>
</dbReference>
<gene>
    <name evidence="1" type="ORF">RJJ65_37290</name>
</gene>
<sequence>MRKNYWIISPNVHNDASEQRWKEIIAERKNAYIGFGPNDSTGVAFFKLIKEGDVIIVAQGANRNKRSYLAGIVSSPAIEGEEEGTPGYAQRRVLTHSIAEQELAALQLDYNGCAYGDADRIPALYKLKPWENSNDQRIAATILAAINQK</sequence>
<protein>
    <submittedName>
        <fullName evidence="1">Uncharacterized protein</fullName>
    </submittedName>
</protein>
<reference evidence="1" key="1">
    <citation type="submission" date="2023-04" db="EMBL/GenBank/DDBJ databases">
        <title>Genomic characterization of faba bean (Vicia faba) microsymbionts in Mexican soils.</title>
        <authorList>
            <person name="Rivera Orduna F.N."/>
            <person name="Guevara-Luna J."/>
            <person name="Yan J."/>
            <person name="Arroyo-Herrera I."/>
            <person name="Li Y."/>
            <person name="Vasquez-Murrieta M.S."/>
            <person name="Wang E.T."/>
        </authorList>
    </citation>
    <scope>NUCLEOTIDE SEQUENCE</scope>
    <source>
        <strain evidence="1">CH26</strain>
    </source>
</reference>
<organism evidence="1 2">
    <name type="scientific">Rhizobium hidalgonense</name>
    <dbReference type="NCBI Taxonomy" id="1538159"/>
    <lineage>
        <taxon>Bacteria</taxon>
        <taxon>Pseudomonadati</taxon>
        <taxon>Pseudomonadota</taxon>
        <taxon>Alphaproteobacteria</taxon>
        <taxon>Hyphomicrobiales</taxon>
        <taxon>Rhizobiaceae</taxon>
        <taxon>Rhizobium/Agrobacterium group</taxon>
        <taxon>Rhizobium</taxon>
    </lineage>
</organism>